<comment type="caution">
    <text evidence="2">The sequence shown here is derived from an EMBL/GenBank/DDBJ whole genome shotgun (WGS) entry which is preliminary data.</text>
</comment>
<evidence type="ECO:0000313" key="2">
    <source>
        <dbReference type="EMBL" id="MBN7809409.1"/>
    </source>
</evidence>
<accession>A0ABS3C1G6</accession>
<keyword evidence="3" id="KW-1185">Reference proteome</keyword>
<organism evidence="2 3">
    <name type="scientific">Algoriphagus oliviformis</name>
    <dbReference type="NCBI Taxonomy" id="2811231"/>
    <lineage>
        <taxon>Bacteria</taxon>
        <taxon>Pseudomonadati</taxon>
        <taxon>Bacteroidota</taxon>
        <taxon>Cytophagia</taxon>
        <taxon>Cytophagales</taxon>
        <taxon>Cyclobacteriaceae</taxon>
        <taxon>Algoriphagus</taxon>
    </lineage>
</organism>
<name>A0ABS3C1G6_9BACT</name>
<protein>
    <submittedName>
        <fullName evidence="2">DUF5615 family PIN-like protein</fullName>
    </submittedName>
</protein>
<evidence type="ECO:0000313" key="3">
    <source>
        <dbReference type="Proteomes" id="UP000664317"/>
    </source>
</evidence>
<reference evidence="2 3" key="1">
    <citation type="submission" date="2021-03" db="EMBL/GenBank/DDBJ databases">
        <title>novel species isolated from a fishpond in China.</title>
        <authorList>
            <person name="Lu H."/>
            <person name="Cai Z."/>
        </authorList>
    </citation>
    <scope>NUCLEOTIDE SEQUENCE [LARGE SCALE GENOMIC DNA]</scope>
    <source>
        <strain evidence="2 3">H41</strain>
    </source>
</reference>
<evidence type="ECO:0000259" key="1">
    <source>
        <dbReference type="Pfam" id="PF18480"/>
    </source>
</evidence>
<dbReference type="EMBL" id="JAFKCT010000001">
    <property type="protein sequence ID" value="MBN7809409.1"/>
    <property type="molecule type" value="Genomic_DNA"/>
</dbReference>
<proteinExistence type="predicted"/>
<dbReference type="Proteomes" id="UP000664317">
    <property type="component" value="Unassembled WGS sequence"/>
</dbReference>
<gene>
    <name evidence="2" type="ORF">J0A68_00490</name>
</gene>
<dbReference type="RefSeq" id="WP_206576216.1">
    <property type="nucleotide sequence ID" value="NZ_JAFKCT010000001.1"/>
</dbReference>
<feature type="domain" description="DUF5615" evidence="1">
    <location>
        <begin position="1"/>
        <end position="109"/>
    </location>
</feature>
<sequence>MPLLFDQNISYRILKEISADFPDCKQVREVGLEGKTDREIWSWAKQAGFAIVTFDSDFADLSVLLNSPPKIIWLRLGNTSTKNIAQTLLSRKSEIRDFLSHEQEAILKIESGF</sequence>
<dbReference type="InterPro" id="IPR041049">
    <property type="entry name" value="DUF5615"/>
</dbReference>
<dbReference type="Pfam" id="PF18480">
    <property type="entry name" value="DUF5615"/>
    <property type="match status" value="1"/>
</dbReference>